<gene>
    <name evidence="2" type="ORF">I4I82_22950</name>
</gene>
<dbReference type="EMBL" id="JADQDF010000001">
    <property type="protein sequence ID" value="MBW0130517.1"/>
    <property type="molecule type" value="Genomic_DNA"/>
</dbReference>
<comment type="caution">
    <text evidence="2">The sequence shown here is derived from an EMBL/GenBank/DDBJ whole genome shotgun (WGS) entry which is preliminary data.</text>
</comment>
<reference evidence="2 3" key="1">
    <citation type="submission" date="2020-11" db="EMBL/GenBank/DDBJ databases">
        <title>Pseudonocardia abyssalis sp. nov. and Pseudonocardia oceani sp. nov., description and phylogenomic analysis of two novel actinomycetes isolated from the deep Southern Ocean.</title>
        <authorList>
            <person name="Parra J."/>
        </authorList>
    </citation>
    <scope>NUCLEOTIDE SEQUENCE [LARGE SCALE GENOMIC DNA]</scope>
    <source>
        <strain evidence="3">KRD185</strain>
    </source>
</reference>
<dbReference type="Proteomes" id="UP000694300">
    <property type="component" value="Unassembled WGS sequence"/>
</dbReference>
<name>A0ABS6UE52_9PSEU</name>
<feature type="region of interest" description="Disordered" evidence="1">
    <location>
        <begin position="256"/>
        <end position="285"/>
    </location>
</feature>
<evidence type="ECO:0000313" key="3">
    <source>
        <dbReference type="Proteomes" id="UP000694300"/>
    </source>
</evidence>
<keyword evidence="3" id="KW-1185">Reference proteome</keyword>
<accession>A0ABS6UE52</accession>
<evidence type="ECO:0008006" key="4">
    <source>
        <dbReference type="Google" id="ProtNLM"/>
    </source>
</evidence>
<sequence length="285" mass="30588">MAWPEVFRGSAAVAAGLVTWGRLRGPRFVRIFPDVYAAATGAPPSLALRSRAAALLVEGRGVLSGYSAAELLGASCGPFDAPAEVTLLRGRQRAHPGLLVHRDAVAPGETWRLGGVAVTSPVRTAYDLVRRLDDVEGVVALDRLANRHRFAPDLLLNFAVHYPRARGNRRVAAALARAARYSGSPMETRLRLLLVDAGLPRPQVQWVVQDPVARTCVWLDLAYPEAMIGIEYEGEQHTTPEGVLRDAGGTRAWWRGAGASTATRSTRSATSRGGSSTSSAAHWRA</sequence>
<evidence type="ECO:0000313" key="2">
    <source>
        <dbReference type="EMBL" id="MBW0130517.1"/>
    </source>
</evidence>
<evidence type="ECO:0000256" key="1">
    <source>
        <dbReference type="SAM" id="MobiDB-lite"/>
    </source>
</evidence>
<organism evidence="2 3">
    <name type="scientific">Pseudonocardia oceani</name>
    <dbReference type="NCBI Taxonomy" id="2792013"/>
    <lineage>
        <taxon>Bacteria</taxon>
        <taxon>Bacillati</taxon>
        <taxon>Actinomycetota</taxon>
        <taxon>Actinomycetes</taxon>
        <taxon>Pseudonocardiales</taxon>
        <taxon>Pseudonocardiaceae</taxon>
        <taxon>Pseudonocardia</taxon>
    </lineage>
</organism>
<proteinExistence type="predicted"/>
<protein>
    <recommendedName>
        <fullName evidence="4">Cullin, a subunit of E3 ubiquitin ligase</fullName>
    </recommendedName>
</protein>
<dbReference type="RefSeq" id="WP_218592159.1">
    <property type="nucleotide sequence ID" value="NZ_JADQDE010000145.1"/>
</dbReference>